<evidence type="ECO:0000259" key="7">
    <source>
        <dbReference type="Pfam" id="PF02687"/>
    </source>
</evidence>
<dbReference type="AlphaFoldDB" id="A0A2C4PWM8"/>
<keyword evidence="3 6" id="KW-0812">Transmembrane</keyword>
<feature type="transmembrane region" description="Helical" evidence="6">
    <location>
        <begin position="418"/>
        <end position="438"/>
    </location>
</feature>
<dbReference type="PANTHER" id="PTHR30572:SF9">
    <property type="entry name" value="ABC TRANSPORTER PERMEASE PROTEIN"/>
    <property type="match status" value="1"/>
</dbReference>
<evidence type="ECO:0000256" key="3">
    <source>
        <dbReference type="ARBA" id="ARBA00022692"/>
    </source>
</evidence>
<evidence type="ECO:0000256" key="4">
    <source>
        <dbReference type="ARBA" id="ARBA00022989"/>
    </source>
</evidence>
<keyword evidence="5 6" id="KW-0472">Membrane</keyword>
<dbReference type="PANTHER" id="PTHR30572">
    <property type="entry name" value="MEMBRANE COMPONENT OF TRANSPORTER-RELATED"/>
    <property type="match status" value="1"/>
</dbReference>
<feature type="transmembrane region" description="Helical" evidence="6">
    <location>
        <begin position="299"/>
        <end position="319"/>
    </location>
</feature>
<dbReference type="Pfam" id="PF02687">
    <property type="entry name" value="FtsX"/>
    <property type="match status" value="1"/>
</dbReference>
<dbReference type="EMBL" id="NUSP01000029">
    <property type="protein sequence ID" value="PHD57187.1"/>
    <property type="molecule type" value="Genomic_DNA"/>
</dbReference>
<evidence type="ECO:0000256" key="5">
    <source>
        <dbReference type="ARBA" id="ARBA00023136"/>
    </source>
</evidence>
<dbReference type="InterPro" id="IPR050250">
    <property type="entry name" value="Macrolide_Exporter_MacB"/>
</dbReference>
<keyword evidence="4 6" id="KW-1133">Transmembrane helix</keyword>
<keyword evidence="2" id="KW-1003">Cell membrane</keyword>
<proteinExistence type="predicted"/>
<evidence type="ECO:0000259" key="8">
    <source>
        <dbReference type="Pfam" id="PF12704"/>
    </source>
</evidence>
<organism evidence="9 10">
    <name type="scientific">Bacillus wiedmannii</name>
    <dbReference type="NCBI Taxonomy" id="1890302"/>
    <lineage>
        <taxon>Bacteria</taxon>
        <taxon>Bacillati</taxon>
        <taxon>Bacillota</taxon>
        <taxon>Bacilli</taxon>
        <taxon>Bacillales</taxon>
        <taxon>Bacillaceae</taxon>
        <taxon>Bacillus</taxon>
        <taxon>Bacillus cereus group</taxon>
    </lineage>
</organism>
<comment type="subcellular location">
    <subcellularLocation>
        <location evidence="1">Cell membrane</location>
        <topology evidence="1">Multi-pass membrane protein</topology>
    </subcellularLocation>
</comment>
<feature type="domain" description="MacB-like periplasmic core" evidence="8">
    <location>
        <begin position="19"/>
        <end position="266"/>
    </location>
</feature>
<feature type="transmembrane region" description="Helical" evidence="6">
    <location>
        <begin position="339"/>
        <end position="360"/>
    </location>
</feature>
<dbReference type="GO" id="GO:0022857">
    <property type="term" value="F:transmembrane transporter activity"/>
    <property type="evidence" value="ECO:0007669"/>
    <property type="project" value="TreeGrafter"/>
</dbReference>
<gene>
    <name evidence="9" type="ORF">COF57_24700</name>
</gene>
<accession>A0A2C4PWM8</accession>
<dbReference type="GO" id="GO:0005886">
    <property type="term" value="C:plasma membrane"/>
    <property type="evidence" value="ECO:0007669"/>
    <property type="project" value="UniProtKB-SubCell"/>
</dbReference>
<name>A0A2C4PWM8_9BACI</name>
<reference evidence="9 10" key="1">
    <citation type="submission" date="2017-09" db="EMBL/GenBank/DDBJ databases">
        <title>Large-scale bioinformatics analysis of Bacillus genomes uncovers conserved roles of natural products in bacterial physiology.</title>
        <authorList>
            <consortium name="Agbiome Team Llc"/>
            <person name="Bleich R.M."/>
            <person name="Grubbs K.J."/>
            <person name="Santa Maria K.C."/>
            <person name="Allen S.E."/>
            <person name="Farag S."/>
            <person name="Shank E.A."/>
            <person name="Bowers A."/>
        </authorList>
    </citation>
    <scope>NUCLEOTIDE SEQUENCE [LARGE SCALE GENOMIC DNA]</scope>
    <source>
        <strain evidence="9 10">AFS044295</strain>
    </source>
</reference>
<evidence type="ECO:0000313" key="9">
    <source>
        <dbReference type="EMBL" id="PHD57187.1"/>
    </source>
</evidence>
<evidence type="ECO:0000313" key="10">
    <source>
        <dbReference type="Proteomes" id="UP000223364"/>
    </source>
</evidence>
<dbReference type="Pfam" id="PF12704">
    <property type="entry name" value="MacB_PCD"/>
    <property type="match status" value="1"/>
</dbReference>
<sequence length="450" mass="49327">MNFIKRSFLSLQSRKVKSLILLAIFLVVTNLVFAGFTIQSASSKATDLARKQLGADINLRIDINKYLEEQNSNQNANEARKVPSIEKKEADKLKNSKYLDHYNYLKSVIAELKELHNVEPSGGAQSFGPNNNLNFTLQGVRDFSLLEAAQDKKLKLVEGEGITSKTVGKNVAMIEKKLAEKNNLKVGDKLQIGEVMDEELTTKELEIIGIYESKEEAPSFGGQSFALLEPANQIYVPYSVMNSLENAIYSLKDPKDIDAFKEEAKKLGLPAYYELDAQDNVYKQMIGPIENIASFSKTIVIMVSIAGATILGLIIMLSIKERRKEMGILLSIGEKKWKLMGQLLVEVLCIAVLAFGLSLATGEKVSQKVGDNLLSSEIAKNEDKPEDPIAKLSGNPAADVDPVDNIDVSISTEDLGKVGGIGLGIAMLGTILPALSILRLNPKQILLKDE</sequence>
<evidence type="ECO:0000256" key="1">
    <source>
        <dbReference type="ARBA" id="ARBA00004651"/>
    </source>
</evidence>
<evidence type="ECO:0000256" key="6">
    <source>
        <dbReference type="SAM" id="Phobius"/>
    </source>
</evidence>
<evidence type="ECO:0000256" key="2">
    <source>
        <dbReference type="ARBA" id="ARBA00022475"/>
    </source>
</evidence>
<dbReference type="InterPro" id="IPR025857">
    <property type="entry name" value="MacB_PCD"/>
</dbReference>
<dbReference type="InterPro" id="IPR003838">
    <property type="entry name" value="ABC3_permease_C"/>
</dbReference>
<protein>
    <submittedName>
        <fullName evidence="9">Permease</fullName>
    </submittedName>
</protein>
<dbReference type="RefSeq" id="WP_098210882.1">
    <property type="nucleotide sequence ID" value="NZ_NUDX01000054.1"/>
</dbReference>
<feature type="domain" description="ABC3 transporter permease C-terminal" evidence="7">
    <location>
        <begin position="299"/>
        <end position="442"/>
    </location>
</feature>
<dbReference type="Proteomes" id="UP000223364">
    <property type="component" value="Unassembled WGS sequence"/>
</dbReference>
<comment type="caution">
    <text evidence="9">The sequence shown here is derived from an EMBL/GenBank/DDBJ whole genome shotgun (WGS) entry which is preliminary data.</text>
</comment>